<feature type="transmembrane region" description="Helical" evidence="7">
    <location>
        <begin position="152"/>
        <end position="170"/>
    </location>
</feature>
<keyword evidence="6 7" id="KW-0472">Membrane</keyword>
<dbReference type="AlphaFoldDB" id="A0A6I6DBU8"/>
<proteinExistence type="inferred from homology"/>
<dbReference type="Pfam" id="PF00892">
    <property type="entry name" value="EamA"/>
    <property type="match status" value="2"/>
</dbReference>
<gene>
    <name evidence="9" type="ORF">SYNTR_1156</name>
</gene>
<dbReference type="Proteomes" id="UP000426444">
    <property type="component" value="Chromosome"/>
</dbReference>
<feature type="transmembrane region" description="Helical" evidence="7">
    <location>
        <begin position="7"/>
        <end position="28"/>
    </location>
</feature>
<comment type="subcellular location">
    <subcellularLocation>
        <location evidence="1">Cell membrane</location>
        <topology evidence="1">Multi-pass membrane protein</topology>
    </subcellularLocation>
</comment>
<feature type="transmembrane region" description="Helical" evidence="7">
    <location>
        <begin position="97"/>
        <end position="117"/>
    </location>
</feature>
<evidence type="ECO:0000256" key="6">
    <source>
        <dbReference type="ARBA" id="ARBA00023136"/>
    </source>
</evidence>
<dbReference type="GO" id="GO:0005886">
    <property type="term" value="C:plasma membrane"/>
    <property type="evidence" value="ECO:0007669"/>
    <property type="project" value="UniProtKB-SubCell"/>
</dbReference>
<dbReference type="OrthoDB" id="9810818at2"/>
<evidence type="ECO:0000256" key="2">
    <source>
        <dbReference type="ARBA" id="ARBA00007362"/>
    </source>
</evidence>
<feature type="domain" description="EamA" evidence="8">
    <location>
        <begin position="10"/>
        <end position="141"/>
    </location>
</feature>
<accession>A0A6I6DBU8</accession>
<dbReference type="InterPro" id="IPR000620">
    <property type="entry name" value="EamA_dom"/>
</dbReference>
<reference evidence="10" key="1">
    <citation type="journal article" date="2019" name="Microbiology">
        <title>Complete Genome Sequence of an Uncultured Bacterium of the Candidate Phylum Bipolaricaulota.</title>
        <authorList>
            <person name="Kadnikov V.V."/>
            <person name="Mardanov A.V."/>
            <person name="Beletsky A.V."/>
            <person name="Frank Y.A."/>
            <person name="Karnachuk O.V."/>
            <person name="Ravin N.V."/>
        </authorList>
    </citation>
    <scope>NUCLEOTIDE SEQUENCE [LARGE SCALE GENOMIC DNA]</scope>
</reference>
<keyword evidence="3" id="KW-1003">Cell membrane</keyword>
<keyword evidence="5 7" id="KW-1133">Transmembrane helix</keyword>
<evidence type="ECO:0000256" key="7">
    <source>
        <dbReference type="SAM" id="Phobius"/>
    </source>
</evidence>
<comment type="similarity">
    <text evidence="2">Belongs to the EamA transporter family.</text>
</comment>
<keyword evidence="4 7" id="KW-0812">Transmembrane</keyword>
<dbReference type="PANTHER" id="PTHR42920:SF5">
    <property type="entry name" value="EAMA DOMAIN-CONTAINING PROTEIN"/>
    <property type="match status" value="1"/>
</dbReference>
<feature type="transmembrane region" description="Helical" evidence="7">
    <location>
        <begin position="124"/>
        <end position="146"/>
    </location>
</feature>
<evidence type="ECO:0000313" key="9">
    <source>
        <dbReference type="EMBL" id="QGT99749.1"/>
    </source>
</evidence>
<dbReference type="InterPro" id="IPR037185">
    <property type="entry name" value="EmrE-like"/>
</dbReference>
<evidence type="ECO:0000256" key="3">
    <source>
        <dbReference type="ARBA" id="ARBA00022475"/>
    </source>
</evidence>
<dbReference type="SUPFAM" id="SSF103481">
    <property type="entry name" value="Multidrug resistance efflux transporter EmrE"/>
    <property type="match status" value="2"/>
</dbReference>
<feature type="transmembrane region" description="Helical" evidence="7">
    <location>
        <begin position="72"/>
        <end position="91"/>
    </location>
</feature>
<feature type="transmembrane region" description="Helical" evidence="7">
    <location>
        <begin position="211"/>
        <end position="234"/>
    </location>
</feature>
<evidence type="ECO:0000256" key="4">
    <source>
        <dbReference type="ARBA" id="ARBA00022692"/>
    </source>
</evidence>
<dbReference type="InterPro" id="IPR051258">
    <property type="entry name" value="Diverse_Substrate_Transporter"/>
</dbReference>
<feature type="transmembrane region" description="Helical" evidence="7">
    <location>
        <begin position="270"/>
        <end position="289"/>
    </location>
</feature>
<evidence type="ECO:0000259" key="8">
    <source>
        <dbReference type="Pfam" id="PF00892"/>
    </source>
</evidence>
<feature type="domain" description="EamA" evidence="8">
    <location>
        <begin position="152"/>
        <end position="284"/>
    </location>
</feature>
<evidence type="ECO:0000256" key="5">
    <source>
        <dbReference type="ARBA" id="ARBA00022989"/>
    </source>
</evidence>
<protein>
    <submittedName>
        <fullName evidence="9">Permease of the drug/metabolite transporter (DMT) superfamily</fullName>
    </submittedName>
</protein>
<keyword evidence="10" id="KW-1185">Reference proteome</keyword>
<evidence type="ECO:0000256" key="1">
    <source>
        <dbReference type="ARBA" id="ARBA00004651"/>
    </source>
</evidence>
<dbReference type="EMBL" id="CP046457">
    <property type="protein sequence ID" value="QGT99749.1"/>
    <property type="molecule type" value="Genomic_DNA"/>
</dbReference>
<dbReference type="RefSeq" id="WP_156203615.1">
    <property type="nucleotide sequence ID" value="NZ_CP046457.1"/>
</dbReference>
<feature type="transmembrane region" description="Helical" evidence="7">
    <location>
        <begin position="246"/>
        <end position="264"/>
    </location>
</feature>
<dbReference type="PANTHER" id="PTHR42920">
    <property type="entry name" value="OS03G0707200 PROTEIN-RELATED"/>
    <property type="match status" value="1"/>
</dbReference>
<sequence length="305" mass="32614">MGNRLSIYVTGIICVFISALMYAFLPVLGKFAYESGLTPASTLLLRYAFAFIILSIYILIMTKDTVINKSPLVLIQGFILTLGGLSFFHALEYLPAGLATVLLFTYPVIVALLATVFYKEKLTLNLIIGLLLALSGIALISGIGTIETISPMGFFYALLAGIFIAIYSFLGQQTLVNASPISLTATFSLIATLVISITNPSELVYLTQLTYYQIAIGLALAVISTILAIVFFLLGVKKIGASKASLVSTLEPCLAVLVAFLLLGEVLTTYELIGAALILSSMFSTILGARKEAIHNSNISKKLAS</sequence>
<evidence type="ECO:0000313" key="10">
    <source>
        <dbReference type="Proteomes" id="UP000426444"/>
    </source>
</evidence>
<feature type="transmembrane region" description="Helical" evidence="7">
    <location>
        <begin position="182"/>
        <end position="199"/>
    </location>
</feature>
<name>A0A6I6DBU8_9FIRM</name>
<dbReference type="KEGG" id="salq:SYNTR_1156"/>
<organism evidence="9 10">
    <name type="scientific">Candidatus Syntrophocurvum alkaliphilum</name>
    <dbReference type="NCBI Taxonomy" id="2293317"/>
    <lineage>
        <taxon>Bacteria</taxon>
        <taxon>Bacillati</taxon>
        <taxon>Bacillota</taxon>
        <taxon>Clostridia</taxon>
        <taxon>Eubacteriales</taxon>
        <taxon>Syntrophomonadaceae</taxon>
        <taxon>Candidatus Syntrophocurvum</taxon>
    </lineage>
</organism>
<feature type="transmembrane region" description="Helical" evidence="7">
    <location>
        <begin position="40"/>
        <end position="60"/>
    </location>
</feature>